<organism evidence="2 3">
    <name type="scientific">Limosilactobacillus fermentum 3872</name>
    <dbReference type="NCBI Taxonomy" id="1381124"/>
    <lineage>
        <taxon>Bacteria</taxon>
        <taxon>Bacillati</taxon>
        <taxon>Bacillota</taxon>
        <taxon>Bacilli</taxon>
        <taxon>Lactobacillales</taxon>
        <taxon>Lactobacillaceae</taxon>
        <taxon>Limosilactobacillus</taxon>
    </lineage>
</organism>
<dbReference type="AlphaFoldDB" id="A0A806T5V8"/>
<dbReference type="RefSeq" id="WP_021349423.1">
    <property type="nucleotide sequence ID" value="NZ_CP011536.1"/>
</dbReference>
<protein>
    <recommendedName>
        <fullName evidence="4">Lipoprotein</fullName>
    </recommendedName>
</protein>
<evidence type="ECO:0000313" key="2">
    <source>
        <dbReference type="EMBL" id="AKM51103.1"/>
    </source>
</evidence>
<dbReference type="PROSITE" id="PS51257">
    <property type="entry name" value="PROKAR_LIPOPROTEIN"/>
    <property type="match status" value="1"/>
</dbReference>
<accession>A0A806T5V8</accession>
<reference evidence="2 3" key="2">
    <citation type="journal article" name="FEMS Microbiol. Lett.">
        <title>Lactobacillus fermentum 3872 genome sequencing reveals plasmid and chromosomal genes potentially involved in a probiotic activity.</title>
        <authorList>
            <person name="Lehri B."/>
            <person name="Seddon A.M."/>
            <person name="Karlyshev A.V."/>
        </authorList>
    </citation>
    <scope>NUCLEOTIDE SEQUENCE [LARGE SCALE GENOMIC DNA]</scope>
    <source>
        <strain evidence="2 3">3872</strain>
    </source>
</reference>
<evidence type="ECO:0000256" key="1">
    <source>
        <dbReference type="SAM" id="MobiDB-lite"/>
    </source>
</evidence>
<evidence type="ECO:0000313" key="3">
    <source>
        <dbReference type="Proteomes" id="UP000016629"/>
    </source>
</evidence>
<evidence type="ECO:0008006" key="4">
    <source>
        <dbReference type="Google" id="ProtNLM"/>
    </source>
</evidence>
<gene>
    <name evidence="2" type="ORF">N573_005015</name>
</gene>
<sequence>MKQQQLIGALLLSGFLLGITGCGQVKSKRSSQASSSHSSHSSQQRAAAITSASLTSTGASPTVSAPFATASAAGITAPTTQPSNASQSSSQSGVVVHNAEEALALAESIYGDDNGDYQWVIMSQSDGQPAQNEDGSYFVKAISKQAMVEGSMTGTALSLRVYPNGTIISN</sequence>
<feature type="region of interest" description="Disordered" evidence="1">
    <location>
        <begin position="30"/>
        <end position="53"/>
    </location>
</feature>
<name>A0A806T5V8_LIMFE</name>
<proteinExistence type="predicted"/>
<dbReference type="EMBL" id="CP011536">
    <property type="protein sequence ID" value="AKM51103.1"/>
    <property type="molecule type" value="Genomic_DNA"/>
</dbReference>
<reference evidence="2 3" key="1">
    <citation type="journal article" date="2013" name="Genome Announc.">
        <title>Draft Genome Sequence of Lactobacillus fermentum Strain 3872.</title>
        <authorList>
            <person name="Karlyshev A.V."/>
            <person name="Raju K."/>
            <person name="Abramov V.M."/>
        </authorList>
    </citation>
    <scope>NUCLEOTIDE SEQUENCE [LARGE SCALE GENOMIC DNA]</scope>
    <source>
        <strain evidence="2 3">3872</strain>
    </source>
</reference>
<dbReference type="Proteomes" id="UP000016629">
    <property type="component" value="Chromosome"/>
</dbReference>